<dbReference type="Proteomes" id="UP000694397">
    <property type="component" value="Chromosome 15"/>
</dbReference>
<evidence type="ECO:0000256" key="1">
    <source>
        <dbReference type="SAM" id="MobiDB-lite"/>
    </source>
</evidence>
<proteinExistence type="predicted"/>
<feature type="region of interest" description="Disordered" evidence="1">
    <location>
        <begin position="58"/>
        <end position="117"/>
    </location>
</feature>
<reference evidence="2" key="3">
    <citation type="submission" date="2025-09" db="UniProtKB">
        <authorList>
            <consortium name="Ensembl"/>
        </authorList>
    </citation>
    <scope>IDENTIFICATION</scope>
</reference>
<accession>A0A8C9SPM7</accession>
<name>A0A8C9SPM7_SCLFO</name>
<dbReference type="AlphaFoldDB" id="A0A8C9SPM7"/>
<keyword evidence="3" id="KW-1185">Reference proteome</keyword>
<dbReference type="Ensembl" id="ENSSFOT00015037364.2">
    <property type="protein sequence ID" value="ENSSFOP00015036962.2"/>
    <property type="gene ID" value="ENSSFOG00015023520.2"/>
</dbReference>
<feature type="compositionally biased region" description="Gly residues" evidence="1">
    <location>
        <begin position="107"/>
        <end position="117"/>
    </location>
</feature>
<reference evidence="2 3" key="1">
    <citation type="submission" date="2019-04" db="EMBL/GenBank/DDBJ databases">
        <authorList>
            <consortium name="Wellcome Sanger Institute Data Sharing"/>
        </authorList>
    </citation>
    <scope>NUCLEOTIDE SEQUENCE [LARGE SCALE GENOMIC DNA]</scope>
</reference>
<sequence>VHLYHLLRRKMYNLYSCPEAHVGDGEEVVVADVVAAWLCRVAVEVLLLVAPHLLGRHHEHHEAEEEDDGEPHAAECRGVFVDSAEEPLEERPVHPDRAALTTAPGTGEPGVGGGILS</sequence>
<evidence type="ECO:0000313" key="2">
    <source>
        <dbReference type="Ensembl" id="ENSSFOP00015036962.2"/>
    </source>
</evidence>
<organism evidence="2 3">
    <name type="scientific">Scleropages formosus</name>
    <name type="common">Asian bonytongue</name>
    <name type="synonym">Osteoglossum formosum</name>
    <dbReference type="NCBI Taxonomy" id="113540"/>
    <lineage>
        <taxon>Eukaryota</taxon>
        <taxon>Metazoa</taxon>
        <taxon>Chordata</taxon>
        <taxon>Craniata</taxon>
        <taxon>Vertebrata</taxon>
        <taxon>Euteleostomi</taxon>
        <taxon>Actinopterygii</taxon>
        <taxon>Neopterygii</taxon>
        <taxon>Teleostei</taxon>
        <taxon>Osteoglossocephala</taxon>
        <taxon>Osteoglossomorpha</taxon>
        <taxon>Osteoglossiformes</taxon>
        <taxon>Osteoglossidae</taxon>
        <taxon>Scleropages</taxon>
    </lineage>
</organism>
<dbReference type="GeneTree" id="ENSGT01150000288359"/>
<protein>
    <submittedName>
        <fullName evidence="2">Uncharacterized protein</fullName>
    </submittedName>
</protein>
<reference evidence="2" key="2">
    <citation type="submission" date="2025-08" db="UniProtKB">
        <authorList>
            <consortium name="Ensembl"/>
        </authorList>
    </citation>
    <scope>IDENTIFICATION</scope>
</reference>
<evidence type="ECO:0000313" key="3">
    <source>
        <dbReference type="Proteomes" id="UP000694397"/>
    </source>
</evidence>